<dbReference type="PANTHER" id="PTHR30349:SF41">
    <property type="entry name" value="INTEGRASE_RECOMBINASE PROTEIN MJ0367-RELATED"/>
    <property type="match status" value="1"/>
</dbReference>
<comment type="caution">
    <text evidence="4">The sequence shown here is derived from an EMBL/GenBank/DDBJ whole genome shotgun (WGS) entry which is preliminary data.</text>
</comment>
<dbReference type="PANTHER" id="PTHR30349">
    <property type="entry name" value="PHAGE INTEGRASE-RELATED"/>
    <property type="match status" value="1"/>
</dbReference>
<evidence type="ECO:0000313" key="4">
    <source>
        <dbReference type="EMBL" id="KKK58078.1"/>
    </source>
</evidence>
<accession>A0A0F8WN03</accession>
<dbReference type="InterPro" id="IPR011010">
    <property type="entry name" value="DNA_brk_join_enz"/>
</dbReference>
<dbReference type="AlphaFoldDB" id="A0A0F8WN03"/>
<dbReference type="InterPro" id="IPR050090">
    <property type="entry name" value="Tyrosine_recombinase_XerCD"/>
</dbReference>
<dbReference type="InterPro" id="IPR013762">
    <property type="entry name" value="Integrase-like_cat_sf"/>
</dbReference>
<dbReference type="EMBL" id="LAZR01064157">
    <property type="protein sequence ID" value="KKK58078.1"/>
    <property type="molecule type" value="Genomic_DNA"/>
</dbReference>
<dbReference type="GO" id="GO:0006310">
    <property type="term" value="P:DNA recombination"/>
    <property type="evidence" value="ECO:0007669"/>
    <property type="project" value="UniProtKB-KW"/>
</dbReference>
<keyword evidence="1" id="KW-0238">DNA-binding</keyword>
<feature type="non-terminal residue" evidence="4">
    <location>
        <position position="1"/>
    </location>
</feature>
<dbReference type="GO" id="GO:0003677">
    <property type="term" value="F:DNA binding"/>
    <property type="evidence" value="ECO:0007669"/>
    <property type="project" value="UniProtKB-KW"/>
</dbReference>
<gene>
    <name evidence="4" type="ORF">LCGC14_3048030</name>
</gene>
<name>A0A0F8WN03_9ZZZZ</name>
<organism evidence="4">
    <name type="scientific">marine sediment metagenome</name>
    <dbReference type="NCBI Taxonomy" id="412755"/>
    <lineage>
        <taxon>unclassified sequences</taxon>
        <taxon>metagenomes</taxon>
        <taxon>ecological metagenomes</taxon>
    </lineage>
</organism>
<dbReference type="GO" id="GO:0015074">
    <property type="term" value="P:DNA integration"/>
    <property type="evidence" value="ECO:0007669"/>
    <property type="project" value="InterPro"/>
</dbReference>
<feature type="domain" description="Tyr recombinase" evidence="3">
    <location>
        <begin position="1"/>
        <end position="118"/>
    </location>
</feature>
<dbReference type="SUPFAM" id="SSF56349">
    <property type="entry name" value="DNA breaking-rejoining enzymes"/>
    <property type="match status" value="1"/>
</dbReference>
<evidence type="ECO:0000256" key="2">
    <source>
        <dbReference type="ARBA" id="ARBA00023172"/>
    </source>
</evidence>
<dbReference type="InterPro" id="IPR002104">
    <property type="entry name" value="Integrase_catalytic"/>
</dbReference>
<proteinExistence type="predicted"/>
<evidence type="ECO:0000259" key="3">
    <source>
        <dbReference type="PROSITE" id="PS51898"/>
    </source>
</evidence>
<keyword evidence="2" id="KW-0233">DNA recombination</keyword>
<dbReference type="Pfam" id="PF00589">
    <property type="entry name" value="Phage_integrase"/>
    <property type="match status" value="1"/>
</dbReference>
<sequence>GKSRIVPFFDFEFMGDLKHLLGNKTEGKVFCKTDGSKLTPRMINKIVMKAGEGANLLHPNPNMKHINPHLFRHSIARHLKSKGLQIEAIQNFLGHASFKTTMDTYGRMGIDEMQLHFNKKFNLIEDKTREIAIKD</sequence>
<evidence type="ECO:0000256" key="1">
    <source>
        <dbReference type="ARBA" id="ARBA00023125"/>
    </source>
</evidence>
<reference evidence="4" key="1">
    <citation type="journal article" date="2015" name="Nature">
        <title>Complex archaea that bridge the gap between prokaryotes and eukaryotes.</title>
        <authorList>
            <person name="Spang A."/>
            <person name="Saw J.H."/>
            <person name="Jorgensen S.L."/>
            <person name="Zaremba-Niedzwiedzka K."/>
            <person name="Martijn J."/>
            <person name="Lind A.E."/>
            <person name="van Eijk R."/>
            <person name="Schleper C."/>
            <person name="Guy L."/>
            <person name="Ettema T.J."/>
        </authorList>
    </citation>
    <scope>NUCLEOTIDE SEQUENCE</scope>
</reference>
<protein>
    <recommendedName>
        <fullName evidence="3">Tyr recombinase domain-containing protein</fullName>
    </recommendedName>
</protein>
<dbReference type="PROSITE" id="PS51898">
    <property type="entry name" value="TYR_RECOMBINASE"/>
    <property type="match status" value="1"/>
</dbReference>
<dbReference type="Gene3D" id="1.10.443.10">
    <property type="entry name" value="Intergrase catalytic core"/>
    <property type="match status" value="1"/>
</dbReference>